<keyword evidence="1" id="KW-0812">Transmembrane</keyword>
<keyword evidence="1" id="KW-0472">Membrane</keyword>
<dbReference type="Proteomes" id="UP000239203">
    <property type="component" value="Unassembled WGS sequence"/>
</dbReference>
<accession>A0A2S6GB33</accession>
<proteinExistence type="predicted"/>
<protein>
    <submittedName>
        <fullName evidence="2">Uncharacterized protein</fullName>
    </submittedName>
</protein>
<reference evidence="2 3" key="1">
    <citation type="submission" date="2018-02" db="EMBL/GenBank/DDBJ databases">
        <title>Genomic Encyclopedia of Archaeal and Bacterial Type Strains, Phase II (KMG-II): from individual species to whole genera.</title>
        <authorList>
            <person name="Goeker M."/>
        </authorList>
    </citation>
    <scope>NUCLEOTIDE SEQUENCE [LARGE SCALE GENOMIC DNA]</scope>
    <source>
        <strain evidence="2 3">YU 961-1</strain>
    </source>
</reference>
<gene>
    <name evidence="2" type="ORF">CLV40_1497</name>
</gene>
<name>A0A2S6GB33_9PSEU</name>
<organism evidence="2 3">
    <name type="scientific">Actinokineospora auranticolor</name>
    <dbReference type="NCBI Taxonomy" id="155976"/>
    <lineage>
        <taxon>Bacteria</taxon>
        <taxon>Bacillati</taxon>
        <taxon>Actinomycetota</taxon>
        <taxon>Actinomycetes</taxon>
        <taxon>Pseudonocardiales</taxon>
        <taxon>Pseudonocardiaceae</taxon>
        <taxon>Actinokineospora</taxon>
    </lineage>
</organism>
<evidence type="ECO:0000313" key="2">
    <source>
        <dbReference type="EMBL" id="PPK60680.1"/>
    </source>
</evidence>
<evidence type="ECO:0000256" key="1">
    <source>
        <dbReference type="SAM" id="Phobius"/>
    </source>
</evidence>
<dbReference type="AlphaFoldDB" id="A0A2S6GB33"/>
<sequence>MWTWILGAYLGVLIALVGCAGYVTLFIAETDRAERALRTLKTATVAITGSTGAIALVVCLHETGLLCPQVRALSVRR</sequence>
<keyword evidence="1" id="KW-1133">Transmembrane helix</keyword>
<dbReference type="OrthoDB" id="5196711at2"/>
<feature type="transmembrane region" description="Helical" evidence="1">
    <location>
        <begin position="6"/>
        <end position="28"/>
    </location>
</feature>
<dbReference type="EMBL" id="PTIX01000049">
    <property type="protein sequence ID" value="PPK60680.1"/>
    <property type="molecule type" value="Genomic_DNA"/>
</dbReference>
<keyword evidence="3" id="KW-1185">Reference proteome</keyword>
<dbReference type="RefSeq" id="WP_104483644.1">
    <property type="nucleotide sequence ID" value="NZ_CP154825.1"/>
</dbReference>
<comment type="caution">
    <text evidence="2">The sequence shown here is derived from an EMBL/GenBank/DDBJ whole genome shotgun (WGS) entry which is preliminary data.</text>
</comment>
<evidence type="ECO:0000313" key="3">
    <source>
        <dbReference type="Proteomes" id="UP000239203"/>
    </source>
</evidence>